<evidence type="ECO:0000313" key="3">
    <source>
        <dbReference type="Proteomes" id="UP000050525"/>
    </source>
</evidence>
<evidence type="ECO:0000256" key="1">
    <source>
        <dbReference type="SAM" id="MobiDB-lite"/>
    </source>
</evidence>
<reference evidence="2 3" key="1">
    <citation type="journal article" date="2012" name="Genome Biol.">
        <title>Sequencing three crocodilian genomes to illuminate the evolution of archosaurs and amniotes.</title>
        <authorList>
            <person name="St John J.A."/>
            <person name="Braun E.L."/>
            <person name="Isberg S.R."/>
            <person name="Miles L.G."/>
            <person name="Chong A.Y."/>
            <person name="Gongora J."/>
            <person name="Dalzell P."/>
            <person name="Moran C."/>
            <person name="Bed'hom B."/>
            <person name="Abzhanov A."/>
            <person name="Burgess S.C."/>
            <person name="Cooksey A.M."/>
            <person name="Castoe T.A."/>
            <person name="Crawford N.G."/>
            <person name="Densmore L.D."/>
            <person name="Drew J.C."/>
            <person name="Edwards S.V."/>
            <person name="Faircloth B.C."/>
            <person name="Fujita M.K."/>
            <person name="Greenwold M.J."/>
            <person name="Hoffmann F.G."/>
            <person name="Howard J.M."/>
            <person name="Iguchi T."/>
            <person name="Janes D.E."/>
            <person name="Khan S.Y."/>
            <person name="Kohno S."/>
            <person name="de Koning A.J."/>
            <person name="Lance S.L."/>
            <person name="McCarthy F.M."/>
            <person name="McCormack J.E."/>
            <person name="Merchant M.E."/>
            <person name="Peterson D.G."/>
            <person name="Pollock D.D."/>
            <person name="Pourmand N."/>
            <person name="Raney B.J."/>
            <person name="Roessler K.A."/>
            <person name="Sanford J.R."/>
            <person name="Sawyer R.H."/>
            <person name="Schmidt C.J."/>
            <person name="Triplett E.W."/>
            <person name="Tuberville T.D."/>
            <person name="Venegas-Anaya M."/>
            <person name="Howard J.T."/>
            <person name="Jarvis E.D."/>
            <person name="Guillette L.J.Jr."/>
            <person name="Glenn T.C."/>
            <person name="Green R.E."/>
            <person name="Ray D.A."/>
        </authorList>
    </citation>
    <scope>NUCLEOTIDE SEQUENCE [LARGE SCALE GENOMIC DNA]</scope>
    <source>
        <strain evidence="2">KSC_2009_1</strain>
    </source>
</reference>
<comment type="caution">
    <text evidence="2">The sequence shown here is derived from an EMBL/GenBank/DDBJ whole genome shotgun (WGS) entry which is preliminary data.</text>
</comment>
<keyword evidence="3" id="KW-1185">Reference proteome</keyword>
<sequence>MPALRKTSAPLRLKEKRGQSKEHVWPWVSPELFTPRSSRWGRLRSCRHCYPGAGGFKNSSNVSPFLSSQSVAVAQTRSSSAEYDPVAGSSVQTNARQTRGAKVNIAGCTASQAA</sequence>
<proteinExistence type="predicted"/>
<accession>A0A151PEU4</accession>
<dbReference type="Proteomes" id="UP000050525">
    <property type="component" value="Unassembled WGS sequence"/>
</dbReference>
<protein>
    <submittedName>
        <fullName evidence="2">Uncharacterized protein</fullName>
    </submittedName>
</protein>
<evidence type="ECO:0000313" key="2">
    <source>
        <dbReference type="EMBL" id="KYO47285.1"/>
    </source>
</evidence>
<organism evidence="2 3">
    <name type="scientific">Alligator mississippiensis</name>
    <name type="common">American alligator</name>
    <dbReference type="NCBI Taxonomy" id="8496"/>
    <lineage>
        <taxon>Eukaryota</taxon>
        <taxon>Metazoa</taxon>
        <taxon>Chordata</taxon>
        <taxon>Craniata</taxon>
        <taxon>Vertebrata</taxon>
        <taxon>Euteleostomi</taxon>
        <taxon>Archelosauria</taxon>
        <taxon>Archosauria</taxon>
        <taxon>Crocodylia</taxon>
        <taxon>Alligatoridae</taxon>
        <taxon>Alligatorinae</taxon>
        <taxon>Alligator</taxon>
    </lineage>
</organism>
<dbReference type="AlphaFoldDB" id="A0A151PEU4"/>
<feature type="region of interest" description="Disordered" evidence="1">
    <location>
        <begin position="1"/>
        <end position="20"/>
    </location>
</feature>
<gene>
    <name evidence="2" type="ORF">Y1Q_0019992</name>
</gene>
<name>A0A151PEU4_ALLMI</name>
<dbReference type="EMBL" id="AKHW03000474">
    <property type="protein sequence ID" value="KYO47285.1"/>
    <property type="molecule type" value="Genomic_DNA"/>
</dbReference>